<organism evidence="2">
    <name type="scientific">Haptolina brevifila</name>
    <dbReference type="NCBI Taxonomy" id="156173"/>
    <lineage>
        <taxon>Eukaryota</taxon>
        <taxon>Haptista</taxon>
        <taxon>Haptophyta</taxon>
        <taxon>Prymnesiophyceae</taxon>
        <taxon>Prymnesiales</taxon>
        <taxon>Prymnesiaceae</taxon>
        <taxon>Haptolina</taxon>
    </lineage>
</organism>
<dbReference type="EMBL" id="HBGU01086409">
    <property type="protein sequence ID" value="CAD9555717.1"/>
    <property type="molecule type" value="Transcribed_RNA"/>
</dbReference>
<keyword evidence="1" id="KW-1133">Transmembrane helix</keyword>
<keyword evidence="1" id="KW-0472">Membrane</keyword>
<dbReference type="AlphaFoldDB" id="A0A7S2NRX2"/>
<proteinExistence type="predicted"/>
<name>A0A7S2NRX2_9EUKA</name>
<protein>
    <submittedName>
        <fullName evidence="2">Uncharacterized protein</fullName>
    </submittedName>
</protein>
<accession>A0A7S2NRX2</accession>
<feature type="transmembrane region" description="Helical" evidence="1">
    <location>
        <begin position="90"/>
        <end position="112"/>
    </location>
</feature>
<evidence type="ECO:0000313" key="2">
    <source>
        <dbReference type="EMBL" id="CAD9555717.1"/>
    </source>
</evidence>
<sequence length="127" mass="13160">MEVAEAKQWCNANVNCKGFTFLAPSEGDAQPDDEVTVTFKGIPEPGDALKVDADPAMVSYIKETAALPAVGDAAMQLSGAGGQAVLTQGLTYEVVCLILAVGLAVAFVCRFYGASRKPLLPVARPSG</sequence>
<evidence type="ECO:0000256" key="1">
    <source>
        <dbReference type="SAM" id="Phobius"/>
    </source>
</evidence>
<keyword evidence="1" id="KW-0812">Transmembrane</keyword>
<gene>
    <name evidence="2" type="ORF">CBRE1094_LOCUS47178</name>
</gene>
<reference evidence="2" key="1">
    <citation type="submission" date="2021-01" db="EMBL/GenBank/DDBJ databases">
        <authorList>
            <person name="Corre E."/>
            <person name="Pelletier E."/>
            <person name="Niang G."/>
            <person name="Scheremetjew M."/>
            <person name="Finn R."/>
            <person name="Kale V."/>
            <person name="Holt S."/>
            <person name="Cochrane G."/>
            <person name="Meng A."/>
            <person name="Brown T."/>
            <person name="Cohen L."/>
        </authorList>
    </citation>
    <scope>NUCLEOTIDE SEQUENCE</scope>
    <source>
        <strain evidence="2">UTEX LB 985</strain>
    </source>
</reference>